<feature type="binding site" description="axial binding residue" evidence="3">
    <location>
        <position position="456"/>
    </location>
    <ligand>
        <name>heme</name>
        <dbReference type="ChEBI" id="CHEBI:30413"/>
    </ligand>
    <ligandPart>
        <name>Fe</name>
        <dbReference type="ChEBI" id="CHEBI:18248"/>
    </ligandPart>
</feature>
<sequence>MDLALVCGLLALGLGLAFLYFFVLAPAWSPLRAIPGPAASHIIFGNLKEIIDTKWANGHYPEPGLKWTLQYGGAVHYRAFLSHRILLTDPEALKHVFLTHGDTYPRDPTARRFLSNLTGGDGLLSSEGDVHTGMRKLLMPHFGYAKVKTFVDVFQHHTAHLMRHLDTVVASGASVDMHDLFTKLTLDVIGVSAFGYNFESLAGSNSTTLEAYHMMNNTPSLAYFVGSLILPGFKHYPLPRLVKMKRAKAILFKVVDDVIAKKLAHPRDIATDLLDLMLDESTQTDHKVSAAEARVHVLTFLLAGHETTSTTLAWVFTLLAQHPEAEAKARAEARAVQKAYGSISYAALGDLKYISAVIHETLRIFPTITTLASRIADADDHIPLESGKPIFVPKGTTIVANTGVMHRNPLYWSRPTEFLPDRFLDDSDVYLADKGLRGGRGNTFFYMPFSAGAKNCIGMRFATAELQVVVATLLTQFSFALAPEANTNPKLSGVSLKPVQLTMHVNHA</sequence>
<dbReference type="PROSITE" id="PS00086">
    <property type="entry name" value="CYTOCHROME_P450"/>
    <property type="match status" value="1"/>
</dbReference>
<dbReference type="GO" id="GO:0020037">
    <property type="term" value="F:heme binding"/>
    <property type="evidence" value="ECO:0007669"/>
    <property type="project" value="InterPro"/>
</dbReference>
<comment type="similarity">
    <text evidence="2 4">Belongs to the cytochrome P450 family.</text>
</comment>
<evidence type="ECO:0000256" key="3">
    <source>
        <dbReference type="PIRSR" id="PIRSR602401-1"/>
    </source>
</evidence>
<comment type="cofactor">
    <cofactor evidence="1 3">
        <name>heme</name>
        <dbReference type="ChEBI" id="CHEBI:30413"/>
    </cofactor>
</comment>
<dbReference type="PRINTS" id="PR00463">
    <property type="entry name" value="EP450I"/>
</dbReference>
<proteinExistence type="inferred from homology"/>
<dbReference type="RefSeq" id="XP_008611891.1">
    <property type="nucleotide sequence ID" value="XM_008613669.1"/>
</dbReference>
<dbReference type="GO" id="GO:0004497">
    <property type="term" value="F:monooxygenase activity"/>
    <property type="evidence" value="ECO:0007669"/>
    <property type="project" value="UniProtKB-KW"/>
</dbReference>
<accession>T0QL23</accession>
<keyword evidence="3 4" id="KW-0408">Iron</keyword>
<dbReference type="InterPro" id="IPR036396">
    <property type="entry name" value="Cyt_P450_sf"/>
</dbReference>
<dbReference type="AlphaFoldDB" id="T0QL23"/>
<dbReference type="GO" id="GO:0005506">
    <property type="term" value="F:iron ion binding"/>
    <property type="evidence" value="ECO:0007669"/>
    <property type="project" value="InterPro"/>
</dbReference>
<dbReference type="InterPro" id="IPR050121">
    <property type="entry name" value="Cytochrome_P450_monoxygenase"/>
</dbReference>
<name>T0QL23_SAPDV</name>
<dbReference type="InterPro" id="IPR002401">
    <property type="entry name" value="Cyt_P450_E_grp-I"/>
</dbReference>
<dbReference type="SUPFAM" id="SSF48264">
    <property type="entry name" value="Cytochrome P450"/>
    <property type="match status" value="1"/>
</dbReference>
<dbReference type="GO" id="GO:0016705">
    <property type="term" value="F:oxidoreductase activity, acting on paired donors, with incorporation or reduction of molecular oxygen"/>
    <property type="evidence" value="ECO:0007669"/>
    <property type="project" value="InterPro"/>
</dbReference>
<evidence type="ECO:0000313" key="5">
    <source>
        <dbReference type="EMBL" id="EQC34485.1"/>
    </source>
</evidence>
<dbReference type="Gene3D" id="1.10.630.10">
    <property type="entry name" value="Cytochrome P450"/>
    <property type="match status" value="1"/>
</dbReference>
<evidence type="ECO:0000256" key="4">
    <source>
        <dbReference type="RuleBase" id="RU000461"/>
    </source>
</evidence>
<dbReference type="InParanoid" id="T0QL23"/>
<dbReference type="eggNOG" id="KOG0158">
    <property type="taxonomic scope" value="Eukaryota"/>
</dbReference>
<dbReference type="Proteomes" id="UP000030762">
    <property type="component" value="Unassembled WGS sequence"/>
</dbReference>
<dbReference type="Pfam" id="PF00067">
    <property type="entry name" value="p450"/>
    <property type="match status" value="1"/>
</dbReference>
<evidence type="ECO:0000256" key="1">
    <source>
        <dbReference type="ARBA" id="ARBA00001971"/>
    </source>
</evidence>
<evidence type="ECO:0000256" key="2">
    <source>
        <dbReference type="ARBA" id="ARBA00010617"/>
    </source>
</evidence>
<keyword evidence="3 4" id="KW-0479">Metal-binding</keyword>
<evidence type="ECO:0008006" key="7">
    <source>
        <dbReference type="Google" id="ProtNLM"/>
    </source>
</evidence>
<dbReference type="InterPro" id="IPR017972">
    <property type="entry name" value="Cyt_P450_CS"/>
</dbReference>
<protein>
    <recommendedName>
        <fullName evidence="7">Cytochrome P450</fullName>
    </recommendedName>
</protein>
<dbReference type="InterPro" id="IPR001128">
    <property type="entry name" value="Cyt_P450"/>
</dbReference>
<dbReference type="PANTHER" id="PTHR24305:SF166">
    <property type="entry name" value="CYTOCHROME P450 12A4, MITOCHONDRIAL-RELATED"/>
    <property type="match status" value="1"/>
</dbReference>
<keyword evidence="3 4" id="KW-0349">Heme</keyword>
<gene>
    <name evidence="5" type="ORF">SDRG_07813</name>
</gene>
<dbReference type="PANTHER" id="PTHR24305">
    <property type="entry name" value="CYTOCHROME P450"/>
    <property type="match status" value="1"/>
</dbReference>
<keyword evidence="4" id="KW-0560">Oxidoreductase</keyword>
<dbReference type="OMA" id="VVELNRW"/>
<dbReference type="GeneID" id="19948540"/>
<organism evidence="5 6">
    <name type="scientific">Saprolegnia diclina (strain VS20)</name>
    <dbReference type="NCBI Taxonomy" id="1156394"/>
    <lineage>
        <taxon>Eukaryota</taxon>
        <taxon>Sar</taxon>
        <taxon>Stramenopiles</taxon>
        <taxon>Oomycota</taxon>
        <taxon>Saprolegniomycetes</taxon>
        <taxon>Saprolegniales</taxon>
        <taxon>Saprolegniaceae</taxon>
        <taxon>Saprolegnia</taxon>
    </lineage>
</organism>
<dbReference type="EMBL" id="JH767154">
    <property type="protein sequence ID" value="EQC34485.1"/>
    <property type="molecule type" value="Genomic_DNA"/>
</dbReference>
<keyword evidence="4" id="KW-0503">Monooxygenase</keyword>
<dbReference type="STRING" id="1156394.T0QL23"/>
<dbReference type="PRINTS" id="PR00385">
    <property type="entry name" value="P450"/>
</dbReference>
<dbReference type="OrthoDB" id="2843at2759"/>
<evidence type="ECO:0000313" key="6">
    <source>
        <dbReference type="Proteomes" id="UP000030762"/>
    </source>
</evidence>
<keyword evidence="6" id="KW-1185">Reference proteome</keyword>
<reference evidence="5 6" key="1">
    <citation type="submission" date="2012-04" db="EMBL/GenBank/DDBJ databases">
        <title>The Genome Sequence of Saprolegnia declina VS20.</title>
        <authorList>
            <consortium name="The Broad Institute Genome Sequencing Platform"/>
            <person name="Russ C."/>
            <person name="Nusbaum C."/>
            <person name="Tyler B."/>
            <person name="van West P."/>
            <person name="Dieguez-Uribeondo J."/>
            <person name="de Bruijn I."/>
            <person name="Tripathy S."/>
            <person name="Jiang R."/>
            <person name="Young S.K."/>
            <person name="Zeng Q."/>
            <person name="Gargeya S."/>
            <person name="Fitzgerald M."/>
            <person name="Haas B."/>
            <person name="Abouelleil A."/>
            <person name="Alvarado L."/>
            <person name="Arachchi H.M."/>
            <person name="Berlin A."/>
            <person name="Chapman S.B."/>
            <person name="Goldberg J."/>
            <person name="Griggs A."/>
            <person name="Gujja S."/>
            <person name="Hansen M."/>
            <person name="Howarth C."/>
            <person name="Imamovic A."/>
            <person name="Larimer J."/>
            <person name="McCowen C."/>
            <person name="Montmayeur A."/>
            <person name="Murphy C."/>
            <person name="Neiman D."/>
            <person name="Pearson M."/>
            <person name="Priest M."/>
            <person name="Roberts A."/>
            <person name="Saif S."/>
            <person name="Shea T."/>
            <person name="Sisk P."/>
            <person name="Sykes S."/>
            <person name="Wortman J."/>
            <person name="Nusbaum C."/>
            <person name="Birren B."/>
        </authorList>
    </citation>
    <scope>NUCLEOTIDE SEQUENCE [LARGE SCALE GENOMIC DNA]</scope>
    <source>
        <strain evidence="5 6">VS20</strain>
    </source>
</reference>
<dbReference type="VEuPathDB" id="FungiDB:SDRG_07813"/>